<evidence type="ECO:0000313" key="1">
    <source>
        <dbReference type="EMBL" id="QQM43318.1"/>
    </source>
</evidence>
<dbReference type="EMBL" id="CP066831">
    <property type="protein sequence ID" value="QQM43318.1"/>
    <property type="molecule type" value="Genomic_DNA"/>
</dbReference>
<gene>
    <name evidence="1" type="ORF">JEQ17_30565</name>
</gene>
<keyword evidence="2" id="KW-1185">Reference proteome</keyword>
<dbReference type="Gene3D" id="2.130.10.10">
    <property type="entry name" value="YVTN repeat-like/Quinoprotein amine dehydrogenase"/>
    <property type="match status" value="1"/>
</dbReference>
<dbReference type="Gene3D" id="3.40.50.300">
    <property type="entry name" value="P-loop containing nucleotide triphosphate hydrolases"/>
    <property type="match status" value="1"/>
</dbReference>
<dbReference type="SUPFAM" id="SSF69322">
    <property type="entry name" value="Tricorn protease domain 2"/>
    <property type="match status" value="1"/>
</dbReference>
<dbReference type="InterPro" id="IPR015943">
    <property type="entry name" value="WD40/YVTN_repeat-like_dom_sf"/>
</dbReference>
<reference evidence="1 2" key="1">
    <citation type="submission" date="2020-12" db="EMBL/GenBank/DDBJ databases">
        <title>A novel species.</title>
        <authorList>
            <person name="Li K."/>
        </authorList>
    </citation>
    <scope>NUCLEOTIDE SEQUENCE [LARGE SCALE GENOMIC DNA]</scope>
    <source>
        <strain evidence="1 2">ZYC-3</strain>
    </source>
</reference>
<sequence length="1367" mass="146105">MTEFSFVPVPIGRYRTTAFPDLDADEQASRIAELAEGIGGLEEPWTEPGLRDRSAVDGRLGSWARPPSPRSSLLYWAGHGQALGPKAWLATADSPDPMTEGAVNPESFAEYVISEWRRRSADEEAWALVVIEACGAKRFVEAMLSCLYAEGSMDRLAVIGVAGYGAGYLGDFQRVLSDALAGYSDNDEAIQLRDLVGRIQDRLGDRGMVGDLGLYRAAPLPRRRRLTGPVTAPLDVYGELRDFVATLSPDERGHFLPKAQGAEQGELAWYFVGRRQESAEIARWLHTAREGMFVVTGQAGSGKSALLGNVVVQANPELSALLARAGMGDSTGFDDVPPPHVFDAVLHLTGATTGEVVQQLAAALGPDTAIEDAERLAEVLKDRQAPFTVLADALDEAQDPLAVARGTLARIAGIDGVRVLVGTRSSTKEGPDSPAEGDQDILDALGGTGRRIVVGADRAAAEEYVRRRLLAAFPDAAEAEFDSVCEEIGSRERHFLYARLAVHELIARPELMTAGHRGQRLDLLAQDYRAIFAAAVARLSRRNPAFAPLLEALALSQGRGLPRTDGVWPVAARALRDMHDVRSAIGGQSIDEQSMDELLADAAPYVMLDAEHGQSVYRLAHRTFQEHYFSAESAERHQLVAEALGESAEAALPSLPNPYLVHHLPAHHAEADAWQLLAERPRLLDHLAPAAIAAQAGRPRPGEAPLPGAVSAIRAAHHRLSAVAPSERGALRAVAEAQFTGRIPDPSTWKSQDAAWQPLWAEFKRLRNPATRVFTVECEKLTALTTITWTDGRTLLALADADTPARIHLWDPVHLVPVGEPWTDPQLASVSALATVSTERRPDQLAVAQSGRFEVWDLAGRKPVLTFESDLAGFFAHLAAVRTSDGRTLLAYGNSTSSRLGFRELGMGREEVVIDLEGSIGAIAGLRLEDGSTGLVVAKSSSSSKPVRHGSSGSPAPLPILVAPGEIDAMAAIPGVPGAMVLSPASVHRRPLFAWDAASDGSRTELPGALDLAYHGDFTIVRGPEGQLLVCSINGEDRTVTVSEMPGMTSPQDGTPYQGRNGACAVHIPGSGDAFAVLMAGEFGFRHAATGSPVEPSEGGVREIAGPSGGPLLIRDLPSGWSIWAEDGSRSPLAELSGHVACAPFTAPDGRVLIARESGRNSRWIRCTGLLPRTGRRRWLGGVRSQEPSWRLHGHHGYVNQIKTLPKRGGGAVIVVNTPLRRSGSVVVLDSDRPGHVWSLSEDEAVFHAGAALLRLGTPLLATCDPRTIMLWDLRSRKLVGRLGGDNDIVGDLTEVQVGPADRPRILLAVAHCDGSLRLWNPLSPAEPLAVLDLDMAAETIVSSGTKLCLVNEEGALCIDVGGIVCP</sequence>
<dbReference type="KEGG" id="slf:JEQ17_30565"/>
<dbReference type="RefSeq" id="WP_200398149.1">
    <property type="nucleotide sequence ID" value="NZ_CP066831.1"/>
</dbReference>
<name>A0A7T7RE53_9ACTN</name>
<organism evidence="1 2">
    <name type="scientific">Streptomyces liliifuscus</name>
    <dbReference type="NCBI Taxonomy" id="2797636"/>
    <lineage>
        <taxon>Bacteria</taxon>
        <taxon>Bacillati</taxon>
        <taxon>Actinomycetota</taxon>
        <taxon>Actinomycetes</taxon>
        <taxon>Kitasatosporales</taxon>
        <taxon>Streptomycetaceae</taxon>
        <taxon>Streptomyces</taxon>
    </lineage>
</organism>
<evidence type="ECO:0000313" key="2">
    <source>
        <dbReference type="Proteomes" id="UP000595636"/>
    </source>
</evidence>
<dbReference type="Proteomes" id="UP000595636">
    <property type="component" value="Chromosome"/>
</dbReference>
<dbReference type="InterPro" id="IPR027417">
    <property type="entry name" value="P-loop_NTPase"/>
</dbReference>
<proteinExistence type="predicted"/>
<protein>
    <submittedName>
        <fullName evidence="1">Uncharacterized protein</fullName>
    </submittedName>
</protein>
<accession>A0A7T7RE53</accession>